<dbReference type="GO" id="GO:0009190">
    <property type="term" value="P:cyclic nucleotide biosynthetic process"/>
    <property type="evidence" value="ECO:0007669"/>
    <property type="project" value="InterPro"/>
</dbReference>
<dbReference type="Gene3D" id="3.30.70.1230">
    <property type="entry name" value="Nucleotide cyclase"/>
    <property type="match status" value="1"/>
</dbReference>
<dbReference type="NCBIfam" id="TIGR04510">
    <property type="entry name" value="mod_pep_cyc"/>
    <property type="match status" value="1"/>
</dbReference>
<dbReference type="InterPro" id="IPR001054">
    <property type="entry name" value="A/G_cyclase"/>
</dbReference>
<dbReference type="OrthoDB" id="5928393at2"/>
<keyword evidence="1" id="KW-0812">Transmembrane</keyword>
<dbReference type="Gene3D" id="1.25.40.10">
    <property type="entry name" value="Tetratricopeptide repeat domain"/>
    <property type="match status" value="2"/>
</dbReference>
<dbReference type="InterPro" id="IPR029787">
    <property type="entry name" value="Nucleotide_cyclase"/>
</dbReference>
<keyword evidence="1" id="KW-0472">Membrane</keyword>
<dbReference type="SUPFAM" id="SSF48452">
    <property type="entry name" value="TPR-like"/>
    <property type="match status" value="1"/>
</dbReference>
<proteinExistence type="predicted"/>
<keyword evidence="1" id="KW-1133">Transmembrane helix</keyword>
<evidence type="ECO:0000256" key="1">
    <source>
        <dbReference type="SAM" id="Phobius"/>
    </source>
</evidence>
<evidence type="ECO:0000313" key="2">
    <source>
        <dbReference type="EMBL" id="OWQ50679.1"/>
    </source>
</evidence>
<dbReference type="InterPro" id="IPR011990">
    <property type="entry name" value="TPR-like_helical_dom_sf"/>
</dbReference>
<feature type="transmembrane region" description="Helical" evidence="1">
    <location>
        <begin position="217"/>
        <end position="242"/>
    </location>
</feature>
<reference evidence="2 3" key="1">
    <citation type="submission" date="2017-06" db="EMBL/GenBank/DDBJ databases">
        <authorList>
            <person name="Kim H.J."/>
            <person name="Triplett B.A."/>
        </authorList>
    </citation>
    <scope>NUCLEOTIDE SEQUENCE [LARGE SCALE GENOMIC DNA]</scope>
    <source>
        <strain evidence="2 3">13146</strain>
    </source>
</reference>
<dbReference type="CDD" id="cd07302">
    <property type="entry name" value="CHD"/>
    <property type="match status" value="1"/>
</dbReference>
<dbReference type="InterPro" id="IPR030966">
    <property type="entry name" value="Mod_pep_cyc"/>
</dbReference>
<gene>
    <name evidence="2" type="ORF">CEE60_16265</name>
</gene>
<organism evidence="2 3">
    <name type="scientific">Stenotrophomonas maltophilia</name>
    <name type="common">Pseudomonas maltophilia</name>
    <name type="synonym">Xanthomonas maltophilia</name>
    <dbReference type="NCBI Taxonomy" id="40324"/>
    <lineage>
        <taxon>Bacteria</taxon>
        <taxon>Pseudomonadati</taxon>
        <taxon>Pseudomonadota</taxon>
        <taxon>Gammaproteobacteria</taxon>
        <taxon>Lysobacterales</taxon>
        <taxon>Lysobacteraceae</taxon>
        <taxon>Stenotrophomonas</taxon>
        <taxon>Stenotrophomonas maltophilia group</taxon>
    </lineage>
</organism>
<accession>A0A246HIX2</accession>
<comment type="caution">
    <text evidence="2">The sequence shown here is derived from an EMBL/GenBank/DDBJ whole genome shotgun (WGS) entry which is preliminary data.</text>
</comment>
<dbReference type="Proteomes" id="UP000198157">
    <property type="component" value="Unassembled WGS sequence"/>
</dbReference>
<dbReference type="SUPFAM" id="SSF55073">
    <property type="entry name" value="Nucleotide cyclase"/>
    <property type="match status" value="1"/>
</dbReference>
<name>A0A246HIX2_STEMA</name>
<evidence type="ECO:0000313" key="3">
    <source>
        <dbReference type="Proteomes" id="UP000198157"/>
    </source>
</evidence>
<dbReference type="GO" id="GO:0004016">
    <property type="term" value="F:adenylate cyclase activity"/>
    <property type="evidence" value="ECO:0007669"/>
    <property type="project" value="UniProtKB-ARBA"/>
</dbReference>
<protein>
    <submittedName>
        <fullName evidence="2">Adenylate cyclase</fullName>
    </submittedName>
</protein>
<dbReference type="EMBL" id="NIVS01000048">
    <property type="protein sequence ID" value="OWQ50679.1"/>
    <property type="molecule type" value="Genomic_DNA"/>
</dbReference>
<sequence>MNGDNGTSTQAPQMRALLFTDLCDSLILVERIGDAAAAELFQEHDRLVLALQQQWNGHQIDRSDGLFLLFERTIDALGFALDYQQQLHALGQTLGVPLRVRAGLHVGEVILWSNSAEAVAHGAKPIEVEGLAKPMAARLMQLARPGQILLSALAESLARRSSSDIGERANALKWKSHGRWRFKGMADPQQIWQVAADDTSPTRRPSSTKKAWLDRPLWLHPGALFAEMAFFGILGIVLWTLIRPDPAIAFAERDWVVVGDMRNLTGNTVLDDSLQQAFRISLEQSRYVNVISDMKARSVIEMMRRDAATPLDAPLASEVAIRVGARLVLLPSVAEVGGRTRINVQVLEPNSQRTVAVVAAEGKGMASLLASIDSVTTQLRDQLGEQESSVKEASAPLPLVTTSSMDALRAYALGQRRYADGDYVGALSMYEQAVALDDTFALAWMGLVRAHVANVDNDAAFAALERVKGLSNRLPTREALYVQAWSTTLTNQGNAAQGWMRLAGLYPDYFPAQHNAAMWLFVDNRFKEALPFAVRAADGRFELSNVAYDQLGRIALANGDFPAARRALEMAVSGGRATSHRYLATVSASQRNYAAAEAELAKARDNKYAGIERTSIAADQGHWARAVLAASTGLNAMARDTGFARQLYLLPLATAHWASGDEQATRTSIQLAVDSSLHRIADPGNPDISDDAMVALGASILALRLNDTKTAERVLHAVRTRRGSTSGGLLDEMEAVVQAERARLGGDASGALRGLQPFLQGSARFQTRVAAMRAYLALGREEEALEQADFLRTQRGMAYAELDCGYCMQTMNVVDSNDAARLAQELRGGDRTKHAATAAIIRGL</sequence>
<dbReference type="AlphaFoldDB" id="A0A246HIX2"/>
<dbReference type="GO" id="GO:0035556">
    <property type="term" value="P:intracellular signal transduction"/>
    <property type="evidence" value="ECO:0007669"/>
    <property type="project" value="InterPro"/>
</dbReference>